<protein>
    <recommendedName>
        <fullName evidence="4">MotA/TolQ/ExbB proton channel family protein</fullName>
    </recommendedName>
</protein>
<organism evidence="2 3">
    <name type="scientific">Ulvibacter antarcticus</name>
    <dbReference type="NCBI Taxonomy" id="442714"/>
    <lineage>
        <taxon>Bacteria</taxon>
        <taxon>Pseudomonadati</taxon>
        <taxon>Bacteroidota</taxon>
        <taxon>Flavobacteriia</taxon>
        <taxon>Flavobacteriales</taxon>
        <taxon>Flavobacteriaceae</taxon>
        <taxon>Ulvibacter</taxon>
    </lineage>
</organism>
<gene>
    <name evidence="2" type="ORF">BXY75_1815</name>
</gene>
<evidence type="ECO:0000313" key="2">
    <source>
        <dbReference type="EMBL" id="RMA64930.1"/>
    </source>
</evidence>
<dbReference type="RefSeq" id="WP_121907343.1">
    <property type="nucleotide sequence ID" value="NZ_REFC01000012.1"/>
</dbReference>
<name>A0A3L9YYL5_9FLAO</name>
<feature type="transmembrane region" description="Helical" evidence="1">
    <location>
        <begin position="75"/>
        <end position="97"/>
    </location>
</feature>
<comment type="caution">
    <text evidence="2">The sequence shown here is derived from an EMBL/GenBank/DDBJ whole genome shotgun (WGS) entry which is preliminary data.</text>
</comment>
<feature type="transmembrane region" description="Helical" evidence="1">
    <location>
        <begin position="37"/>
        <end position="55"/>
    </location>
</feature>
<evidence type="ECO:0008006" key="4">
    <source>
        <dbReference type="Google" id="ProtNLM"/>
    </source>
</evidence>
<keyword evidence="1" id="KW-0472">Membrane</keyword>
<keyword evidence="3" id="KW-1185">Reference proteome</keyword>
<evidence type="ECO:0000256" key="1">
    <source>
        <dbReference type="SAM" id="Phobius"/>
    </source>
</evidence>
<evidence type="ECO:0000313" key="3">
    <source>
        <dbReference type="Proteomes" id="UP000271339"/>
    </source>
</evidence>
<keyword evidence="1" id="KW-1133">Transmembrane helix</keyword>
<dbReference type="AlphaFoldDB" id="A0A3L9YYL5"/>
<dbReference type="EMBL" id="REFC01000012">
    <property type="protein sequence ID" value="RMA64930.1"/>
    <property type="molecule type" value="Genomic_DNA"/>
</dbReference>
<keyword evidence="1" id="KW-0812">Transmembrane</keyword>
<reference evidence="2 3" key="1">
    <citation type="submission" date="2018-10" db="EMBL/GenBank/DDBJ databases">
        <title>Genomic Encyclopedia of Archaeal and Bacterial Type Strains, Phase II (KMG-II): from individual species to whole genera.</title>
        <authorList>
            <person name="Goeker M."/>
        </authorList>
    </citation>
    <scope>NUCLEOTIDE SEQUENCE [LARGE SCALE GENOMIC DNA]</scope>
    <source>
        <strain evidence="2 3">DSM 23424</strain>
    </source>
</reference>
<dbReference type="Proteomes" id="UP000271339">
    <property type="component" value="Unassembled WGS sequence"/>
</dbReference>
<proteinExistence type="predicted"/>
<sequence length="107" mass="11747">MEDLSVGFYLGFIVFVIARLLILIACIFLVSRYKSTATYLMLGGIILSILFSMGGQLSHILMNYNDPEKIVQAQGVITLLNGLAEVILGAGILLFVIQIIKKKQISN</sequence>
<feature type="transmembrane region" description="Helical" evidence="1">
    <location>
        <begin position="6"/>
        <end position="30"/>
    </location>
</feature>
<accession>A0A3L9YYL5</accession>